<evidence type="ECO:0000313" key="5">
    <source>
        <dbReference type="EMBL" id="CAH3195734.1"/>
    </source>
</evidence>
<feature type="compositionally biased region" description="Acidic residues" evidence="4">
    <location>
        <begin position="253"/>
        <end position="314"/>
    </location>
</feature>
<evidence type="ECO:0000256" key="2">
    <source>
        <dbReference type="RuleBase" id="RU003876"/>
    </source>
</evidence>
<dbReference type="InterPro" id="IPR002164">
    <property type="entry name" value="NAP_family"/>
</dbReference>
<organism evidence="5 6">
    <name type="scientific">Porites evermanni</name>
    <dbReference type="NCBI Taxonomy" id="104178"/>
    <lineage>
        <taxon>Eukaryota</taxon>
        <taxon>Metazoa</taxon>
        <taxon>Cnidaria</taxon>
        <taxon>Anthozoa</taxon>
        <taxon>Hexacorallia</taxon>
        <taxon>Scleractinia</taxon>
        <taxon>Fungiina</taxon>
        <taxon>Poritidae</taxon>
        <taxon>Porites</taxon>
    </lineage>
</organism>
<keyword evidence="3" id="KW-0175">Coiled coil</keyword>
<gene>
    <name evidence="5" type="ORF">PEVE_00030993</name>
</gene>
<dbReference type="InterPro" id="IPR037231">
    <property type="entry name" value="NAP-like_sf"/>
</dbReference>
<comment type="caution">
    <text evidence="5">The sequence shown here is derived from an EMBL/GenBank/DDBJ whole genome shotgun (WGS) entry which is preliminary data.</text>
</comment>
<name>A0ABN8SZW9_9CNID</name>
<dbReference type="Gene3D" id="3.30.1120.90">
    <property type="entry name" value="Nucleosome assembly protein"/>
    <property type="match status" value="1"/>
</dbReference>
<feature type="non-terminal residue" evidence="5">
    <location>
        <position position="1"/>
    </location>
</feature>
<dbReference type="EMBL" id="CALNXI010004401">
    <property type="protein sequence ID" value="CAH3195734.1"/>
    <property type="molecule type" value="Genomic_DNA"/>
</dbReference>
<evidence type="ECO:0000256" key="3">
    <source>
        <dbReference type="SAM" id="Coils"/>
    </source>
</evidence>
<evidence type="ECO:0000256" key="4">
    <source>
        <dbReference type="SAM" id="MobiDB-lite"/>
    </source>
</evidence>
<dbReference type="Pfam" id="PF00956">
    <property type="entry name" value="NAP"/>
    <property type="match status" value="1"/>
</dbReference>
<dbReference type="SUPFAM" id="SSF143113">
    <property type="entry name" value="NAP-like"/>
    <property type="match status" value="1"/>
</dbReference>
<dbReference type="Gene3D" id="1.20.5.1500">
    <property type="match status" value="1"/>
</dbReference>
<keyword evidence="6" id="KW-1185">Reference proteome</keyword>
<protein>
    <recommendedName>
        <fullName evidence="7">Protein SET</fullName>
    </recommendedName>
</protein>
<dbReference type="Proteomes" id="UP001159427">
    <property type="component" value="Unassembled WGS sequence"/>
</dbReference>
<feature type="coiled-coil region" evidence="3">
    <location>
        <begin position="53"/>
        <end position="80"/>
    </location>
</feature>
<proteinExistence type="inferred from homology"/>
<sequence length="314" mass="36716">EERGHLRTEESSKTWRELGGIAVYFIMSNPSVTPNKIRKVDAVDGAQNSHTDQHEILEEINAVQNQIDALNEQASEEILKVEQKYNRLRKPYFQQRTDLTRRIPHFWMTVFINHPQLQVLIDEEDEEALQYMTFLEVEEFEDIKSGYRIKFGFTENPYFTNEVLYKEFILNENGDQSSLATPIKWKGGMDLTQRYSQQNMLKGRKRGHQEPQSFFCWFTEQEAGDELGEVIKDDIWPNPIQYFLGHSTSVLQEDNEEDEEDVDEDESEDQEEVLLEGEEEDDEEDEGVEQEEDEEDEGDEGDEVEPEEGDTPAN</sequence>
<evidence type="ECO:0008006" key="7">
    <source>
        <dbReference type="Google" id="ProtNLM"/>
    </source>
</evidence>
<evidence type="ECO:0000313" key="6">
    <source>
        <dbReference type="Proteomes" id="UP001159427"/>
    </source>
</evidence>
<accession>A0ABN8SZW9</accession>
<reference evidence="5 6" key="1">
    <citation type="submission" date="2022-05" db="EMBL/GenBank/DDBJ databases">
        <authorList>
            <consortium name="Genoscope - CEA"/>
            <person name="William W."/>
        </authorList>
    </citation>
    <scope>NUCLEOTIDE SEQUENCE [LARGE SCALE GENOMIC DNA]</scope>
</reference>
<evidence type="ECO:0000256" key="1">
    <source>
        <dbReference type="ARBA" id="ARBA00009947"/>
    </source>
</evidence>
<comment type="similarity">
    <text evidence="1 2">Belongs to the nucleosome assembly protein (NAP) family.</text>
</comment>
<dbReference type="PANTHER" id="PTHR11875">
    <property type="entry name" value="TESTIS-SPECIFIC Y-ENCODED PROTEIN"/>
    <property type="match status" value="1"/>
</dbReference>
<feature type="region of interest" description="Disordered" evidence="4">
    <location>
        <begin position="252"/>
        <end position="314"/>
    </location>
</feature>